<evidence type="ECO:0000256" key="2">
    <source>
        <dbReference type="ARBA" id="ARBA00007637"/>
    </source>
</evidence>
<dbReference type="PANTHER" id="PTHR43000">
    <property type="entry name" value="DTDP-D-GLUCOSE 4,6-DEHYDRATASE-RELATED"/>
    <property type="match status" value="1"/>
</dbReference>
<dbReference type="AlphaFoldDB" id="A0A1M5QX71"/>
<gene>
    <name evidence="4" type="ORF">SAMN02745129_1377</name>
</gene>
<feature type="domain" description="NAD-dependent epimerase/dehydratase" evidence="3">
    <location>
        <begin position="4"/>
        <end position="232"/>
    </location>
</feature>
<dbReference type="Gene3D" id="3.40.50.720">
    <property type="entry name" value="NAD(P)-binding Rossmann-like Domain"/>
    <property type="match status" value="1"/>
</dbReference>
<name>A0A1M5QX71_9GAMM</name>
<protein>
    <submittedName>
        <fullName evidence="4">dTDP-glucose 4,6-dehydratase</fullName>
    </submittedName>
</protein>
<dbReference type="InterPro" id="IPR036291">
    <property type="entry name" value="NAD(P)-bd_dom_sf"/>
</dbReference>
<proteinExistence type="inferred from homology"/>
<dbReference type="RefSeq" id="WP_067658069.1">
    <property type="nucleotide sequence ID" value="NZ_FQXG01000002.1"/>
</dbReference>
<accession>A0A1M5QX71</accession>
<dbReference type="InterPro" id="IPR001509">
    <property type="entry name" value="Epimerase_deHydtase"/>
</dbReference>
<evidence type="ECO:0000256" key="1">
    <source>
        <dbReference type="ARBA" id="ARBA00005125"/>
    </source>
</evidence>
<dbReference type="SUPFAM" id="SSF51735">
    <property type="entry name" value="NAD(P)-binding Rossmann-fold domains"/>
    <property type="match status" value="1"/>
</dbReference>
<organism evidence="4 5">
    <name type="scientific">Ferrimonas marina</name>
    <dbReference type="NCBI Taxonomy" id="299255"/>
    <lineage>
        <taxon>Bacteria</taxon>
        <taxon>Pseudomonadati</taxon>
        <taxon>Pseudomonadota</taxon>
        <taxon>Gammaproteobacteria</taxon>
        <taxon>Alteromonadales</taxon>
        <taxon>Ferrimonadaceae</taxon>
        <taxon>Ferrimonas</taxon>
    </lineage>
</organism>
<evidence type="ECO:0000259" key="3">
    <source>
        <dbReference type="Pfam" id="PF01370"/>
    </source>
</evidence>
<keyword evidence="5" id="KW-1185">Reference proteome</keyword>
<evidence type="ECO:0000313" key="5">
    <source>
        <dbReference type="Proteomes" id="UP000184268"/>
    </source>
</evidence>
<comment type="similarity">
    <text evidence="2">Belongs to the NAD(P)-dependent epimerase/dehydratase family.</text>
</comment>
<dbReference type="Proteomes" id="UP000184268">
    <property type="component" value="Unassembled WGS sequence"/>
</dbReference>
<reference evidence="4 5" key="1">
    <citation type="submission" date="2016-11" db="EMBL/GenBank/DDBJ databases">
        <authorList>
            <person name="Jaros S."/>
            <person name="Januszkiewicz K."/>
            <person name="Wedrychowicz H."/>
        </authorList>
    </citation>
    <scope>NUCLEOTIDE SEQUENCE [LARGE SCALE GENOMIC DNA]</scope>
    <source>
        <strain evidence="4 5">DSM 16917</strain>
    </source>
</reference>
<evidence type="ECO:0000313" key="4">
    <source>
        <dbReference type="EMBL" id="SHH18153.1"/>
    </source>
</evidence>
<comment type="pathway">
    <text evidence="1">Bacterial outer membrane biogenesis; LPS O-antigen biosynthesis.</text>
</comment>
<dbReference type="EMBL" id="FQXG01000002">
    <property type="protein sequence ID" value="SHH18153.1"/>
    <property type="molecule type" value="Genomic_DNA"/>
</dbReference>
<dbReference type="OrthoDB" id="9801056at2"/>
<dbReference type="STRING" id="299255.SAMN02745129_1377"/>
<sequence>MRHVILGGDGFLGTELCKKLIARNQTVVIADLKQTPESEIYLSPQVSYQPIDVTRAETLESLEVTPEDVVYHFAARLLVPILPRAERKDYFWQALYVGTNNVLEYLTRQGNHRLVYFTTDMVYGHTKENPRTESHPREPLGPYGDAKYQTELLCEEYRRRGFNITVFRPRLIIGPGRLGILEKLFKLIDANLPVPTIGSGRNHYQFISVSDCAEACLAAVDAGFPNAFYNLGSCNPPTVNALLKGLIDAAGSRSVLIPTPAFAVKGTLALMDWVGAPLMDPEQYLIADETCVLDVSAAERDLGWVPKDNDADMLWSAYHSYRQSRQQDVPVEQA</sequence>
<dbReference type="Pfam" id="PF01370">
    <property type="entry name" value="Epimerase"/>
    <property type="match status" value="1"/>
</dbReference>